<gene>
    <name evidence="1" type="ORF">MKW94_022538</name>
</gene>
<sequence length="237" mass="26135">METLDLRSTGISKLPSSLTFLVNLRTLYLDRCVFDPSTDISLVGCLKKLVILSLQGCNLKRLPTEIGELTGLKSLNLSGNWSLQVPPNVISRLSQLEKLYMMRSFTGWEIQGWKSETKACLEELTSLLTKVETLHIEQGDDLKSVAQMVPPHVGFKNMKSLGIEECNGMEFLMRAEEAVAASNAFSAMEDLVISSMGNLEQLFDGPVPIGSGNVSTFLKLRNIHLEALPCLEIICKG</sequence>
<accession>A0AA41UZA4</accession>
<evidence type="ECO:0000313" key="1">
    <source>
        <dbReference type="EMBL" id="MCL7025026.1"/>
    </source>
</evidence>
<dbReference type="Pfam" id="PF13855">
    <property type="entry name" value="LRR_8"/>
    <property type="match status" value="1"/>
</dbReference>
<dbReference type="AlphaFoldDB" id="A0AA41UZA4"/>
<proteinExistence type="predicted"/>
<feature type="non-terminal residue" evidence="1">
    <location>
        <position position="237"/>
    </location>
</feature>
<dbReference type="PANTHER" id="PTHR47186">
    <property type="entry name" value="LEUCINE-RICH REPEAT-CONTAINING PROTEIN 57"/>
    <property type="match status" value="1"/>
</dbReference>
<dbReference type="Proteomes" id="UP001177140">
    <property type="component" value="Unassembled WGS sequence"/>
</dbReference>
<name>A0AA41UZA4_PAPNU</name>
<comment type="caution">
    <text evidence="1">The sequence shown here is derived from an EMBL/GenBank/DDBJ whole genome shotgun (WGS) entry which is preliminary data.</text>
</comment>
<organism evidence="1 2">
    <name type="scientific">Papaver nudicaule</name>
    <name type="common">Iceland poppy</name>
    <dbReference type="NCBI Taxonomy" id="74823"/>
    <lineage>
        <taxon>Eukaryota</taxon>
        <taxon>Viridiplantae</taxon>
        <taxon>Streptophyta</taxon>
        <taxon>Embryophyta</taxon>
        <taxon>Tracheophyta</taxon>
        <taxon>Spermatophyta</taxon>
        <taxon>Magnoliopsida</taxon>
        <taxon>Ranunculales</taxon>
        <taxon>Papaveraceae</taxon>
        <taxon>Papaveroideae</taxon>
        <taxon>Papaver</taxon>
    </lineage>
</organism>
<dbReference type="EMBL" id="JAJJMA010040791">
    <property type="protein sequence ID" value="MCL7025026.1"/>
    <property type="molecule type" value="Genomic_DNA"/>
</dbReference>
<dbReference type="InterPro" id="IPR001611">
    <property type="entry name" value="Leu-rich_rpt"/>
</dbReference>
<dbReference type="PANTHER" id="PTHR47186:SF3">
    <property type="entry name" value="OS09G0267800 PROTEIN"/>
    <property type="match status" value="1"/>
</dbReference>
<dbReference type="Gene3D" id="3.80.10.10">
    <property type="entry name" value="Ribonuclease Inhibitor"/>
    <property type="match status" value="1"/>
</dbReference>
<evidence type="ECO:0000313" key="2">
    <source>
        <dbReference type="Proteomes" id="UP001177140"/>
    </source>
</evidence>
<reference evidence="1" key="1">
    <citation type="submission" date="2022-03" db="EMBL/GenBank/DDBJ databases">
        <title>A functionally conserved STORR gene fusion in Papaver species that diverged 16.8 million years ago.</title>
        <authorList>
            <person name="Catania T."/>
        </authorList>
    </citation>
    <scope>NUCLEOTIDE SEQUENCE</scope>
    <source>
        <strain evidence="1">S-191538</strain>
    </source>
</reference>
<keyword evidence="2" id="KW-1185">Reference proteome</keyword>
<dbReference type="SUPFAM" id="SSF52058">
    <property type="entry name" value="L domain-like"/>
    <property type="match status" value="1"/>
</dbReference>
<protein>
    <submittedName>
        <fullName evidence="1">Uncharacterized protein</fullName>
    </submittedName>
</protein>
<dbReference type="InterPro" id="IPR032675">
    <property type="entry name" value="LRR_dom_sf"/>
</dbReference>